<dbReference type="SMART" id="SM00065">
    <property type="entry name" value="GAF"/>
    <property type="match status" value="1"/>
</dbReference>
<evidence type="ECO:0000259" key="5">
    <source>
        <dbReference type="PROSITE" id="PS50887"/>
    </source>
</evidence>
<proteinExistence type="predicted"/>
<evidence type="ECO:0000256" key="2">
    <source>
        <dbReference type="ARBA" id="ARBA00012528"/>
    </source>
</evidence>
<dbReference type="Pfam" id="PF01590">
    <property type="entry name" value="GAF"/>
    <property type="match status" value="1"/>
</dbReference>
<dbReference type="GO" id="GO:0052621">
    <property type="term" value="F:diguanylate cyclase activity"/>
    <property type="evidence" value="ECO:0007669"/>
    <property type="project" value="UniProtKB-EC"/>
</dbReference>
<reference evidence="6 7" key="1">
    <citation type="submission" date="2018-05" db="EMBL/GenBank/DDBJ databases">
        <title>Freshwater and sediment microbial communities from various areas in North America, analyzing microbe dynamics in response to fracking.</title>
        <authorList>
            <person name="Lamendella R."/>
        </authorList>
    </citation>
    <scope>NUCLEOTIDE SEQUENCE [LARGE SCALE GENOMIC DNA]</scope>
    <source>
        <strain evidence="6 7">125B1</strain>
    </source>
</reference>
<dbReference type="PANTHER" id="PTHR45138">
    <property type="entry name" value="REGULATORY COMPONENTS OF SENSORY TRANSDUCTION SYSTEM"/>
    <property type="match status" value="1"/>
</dbReference>
<dbReference type="EC" id="2.7.7.65" evidence="2"/>
<dbReference type="Proteomes" id="UP000246964">
    <property type="component" value="Unassembled WGS sequence"/>
</dbReference>
<dbReference type="SUPFAM" id="SSF55781">
    <property type="entry name" value="GAF domain-like"/>
    <property type="match status" value="1"/>
</dbReference>
<dbReference type="SUPFAM" id="SSF55073">
    <property type="entry name" value="Nucleotide cyclase"/>
    <property type="match status" value="1"/>
</dbReference>
<dbReference type="InterPro" id="IPR043128">
    <property type="entry name" value="Rev_trsase/Diguanyl_cyclase"/>
</dbReference>
<feature type="coiled-coil region" evidence="4">
    <location>
        <begin position="187"/>
        <end position="214"/>
    </location>
</feature>
<evidence type="ECO:0000313" key="7">
    <source>
        <dbReference type="Proteomes" id="UP000246964"/>
    </source>
</evidence>
<dbReference type="NCBIfam" id="TIGR00254">
    <property type="entry name" value="GGDEF"/>
    <property type="match status" value="1"/>
</dbReference>
<dbReference type="GO" id="GO:1902201">
    <property type="term" value="P:negative regulation of bacterial-type flagellum-dependent cell motility"/>
    <property type="evidence" value="ECO:0007669"/>
    <property type="project" value="TreeGrafter"/>
</dbReference>
<dbReference type="Gene3D" id="3.30.70.270">
    <property type="match status" value="1"/>
</dbReference>
<dbReference type="CDD" id="cd01949">
    <property type="entry name" value="GGDEF"/>
    <property type="match status" value="1"/>
</dbReference>
<dbReference type="GO" id="GO:0043709">
    <property type="term" value="P:cell adhesion involved in single-species biofilm formation"/>
    <property type="evidence" value="ECO:0007669"/>
    <property type="project" value="TreeGrafter"/>
</dbReference>
<dbReference type="AlphaFoldDB" id="A0A317QCR8"/>
<sequence length="374" mass="41460">MAVSGIATQNLSQATSDIAQQQFGLLISQISTQLINSTSAETQQHIEQALAALASGGRKDRCYVFLFDEQLTTMSNTHEWTAPGITSFKAELQNIDIAAMPWFFEQMRNQGQVVVDDVKQLPPAAIGFQQELTREGIQAMMAVGMYLEHRLMGFVGCDLVQRQHHWSAEDIQQMQLVADMISNTIARHRTETRLRQVEAELRLANEQLLALAHQDSLTQVANRRALDKSLKDELQRASRMGRELTLFMVDIDHFKQLNDTYGHRLGDSVLADVAEILATQFRRSGELVARYGGDEFVVISPLVDAATAQTLAAAVLYRVRALSYPEGAQITVSIGVYQCIPQAPVGADNLLQEVDAAVYQAKLTGRNQVVFVAN</sequence>
<dbReference type="FunFam" id="3.30.70.270:FF:000001">
    <property type="entry name" value="Diguanylate cyclase domain protein"/>
    <property type="match status" value="1"/>
</dbReference>
<dbReference type="Pfam" id="PF00990">
    <property type="entry name" value="GGDEF"/>
    <property type="match status" value="1"/>
</dbReference>
<dbReference type="PANTHER" id="PTHR45138:SF9">
    <property type="entry name" value="DIGUANYLATE CYCLASE DGCM-RELATED"/>
    <property type="match status" value="1"/>
</dbReference>
<dbReference type="Gene3D" id="3.30.450.40">
    <property type="match status" value="1"/>
</dbReference>
<comment type="caution">
    <text evidence="6">The sequence shown here is derived from an EMBL/GenBank/DDBJ whole genome shotgun (WGS) entry which is preliminary data.</text>
</comment>
<dbReference type="InterPro" id="IPR029016">
    <property type="entry name" value="GAF-like_dom_sf"/>
</dbReference>
<evidence type="ECO:0000256" key="3">
    <source>
        <dbReference type="ARBA" id="ARBA00034247"/>
    </source>
</evidence>
<dbReference type="EMBL" id="QGTT01000001">
    <property type="protein sequence ID" value="PWW16089.1"/>
    <property type="molecule type" value="Genomic_DNA"/>
</dbReference>
<dbReference type="InterPro" id="IPR003018">
    <property type="entry name" value="GAF"/>
</dbReference>
<dbReference type="GO" id="GO:0005886">
    <property type="term" value="C:plasma membrane"/>
    <property type="evidence" value="ECO:0007669"/>
    <property type="project" value="TreeGrafter"/>
</dbReference>
<dbReference type="InterPro" id="IPR029787">
    <property type="entry name" value="Nucleotide_cyclase"/>
</dbReference>
<comment type="cofactor">
    <cofactor evidence="1">
        <name>Mg(2+)</name>
        <dbReference type="ChEBI" id="CHEBI:18420"/>
    </cofactor>
</comment>
<keyword evidence="4" id="KW-0175">Coiled coil</keyword>
<organism evidence="6 7">
    <name type="scientific">Pseudidiomarina maritima</name>
    <dbReference type="NCBI Taxonomy" id="519453"/>
    <lineage>
        <taxon>Bacteria</taxon>
        <taxon>Pseudomonadati</taxon>
        <taxon>Pseudomonadota</taxon>
        <taxon>Gammaproteobacteria</taxon>
        <taxon>Alteromonadales</taxon>
        <taxon>Idiomarinaceae</taxon>
        <taxon>Pseudidiomarina</taxon>
    </lineage>
</organism>
<name>A0A317QCR8_9GAMM</name>
<feature type="domain" description="GGDEF" evidence="5">
    <location>
        <begin position="242"/>
        <end position="374"/>
    </location>
</feature>
<evidence type="ECO:0000256" key="4">
    <source>
        <dbReference type="SAM" id="Coils"/>
    </source>
</evidence>
<evidence type="ECO:0000313" key="6">
    <source>
        <dbReference type="EMBL" id="PWW16089.1"/>
    </source>
</evidence>
<dbReference type="RefSeq" id="WP_110074830.1">
    <property type="nucleotide sequence ID" value="NZ_QGTT01000001.1"/>
</dbReference>
<accession>A0A317QCR8</accession>
<keyword evidence="7" id="KW-1185">Reference proteome</keyword>
<dbReference type="SMART" id="SM00267">
    <property type="entry name" value="GGDEF"/>
    <property type="match status" value="1"/>
</dbReference>
<dbReference type="InterPro" id="IPR000160">
    <property type="entry name" value="GGDEF_dom"/>
</dbReference>
<protein>
    <recommendedName>
        <fullName evidence="2">diguanylate cyclase</fullName>
        <ecNumber evidence="2">2.7.7.65</ecNumber>
    </recommendedName>
</protein>
<dbReference type="PROSITE" id="PS50887">
    <property type="entry name" value="GGDEF"/>
    <property type="match status" value="1"/>
</dbReference>
<evidence type="ECO:0000256" key="1">
    <source>
        <dbReference type="ARBA" id="ARBA00001946"/>
    </source>
</evidence>
<dbReference type="OrthoDB" id="9813903at2"/>
<dbReference type="InterPro" id="IPR050469">
    <property type="entry name" value="Diguanylate_Cyclase"/>
</dbReference>
<comment type="catalytic activity">
    <reaction evidence="3">
        <text>2 GTP = 3',3'-c-di-GMP + 2 diphosphate</text>
        <dbReference type="Rhea" id="RHEA:24898"/>
        <dbReference type="ChEBI" id="CHEBI:33019"/>
        <dbReference type="ChEBI" id="CHEBI:37565"/>
        <dbReference type="ChEBI" id="CHEBI:58805"/>
        <dbReference type="EC" id="2.7.7.65"/>
    </reaction>
</comment>
<gene>
    <name evidence="6" type="ORF">DET45_101190</name>
</gene>